<reference evidence="4" key="2">
    <citation type="submission" date="2025-09" db="UniProtKB">
        <authorList>
            <consortium name="Ensembl"/>
        </authorList>
    </citation>
    <scope>IDENTIFICATION</scope>
</reference>
<dbReference type="InterPro" id="IPR014886">
    <property type="entry name" value="La_xRRM"/>
</dbReference>
<sequence length="166" mass="18925">LQDALSKTSTVACVDTLEGDSEGHIRFKTPEEAQAVVNDRSAVAKEHGWTLDLLSGENRYWQKILVDRQVKLNRPREKKQGTEKVGEKYKYELHVWLEIHAGDISFNTLYCRYVCVCYTVGNGIVWWANGIHQYGGLECAFKGFIQQKSRWTRPLVISLSDGSFAK</sequence>
<dbReference type="AlphaFoldDB" id="A0A8C5BW58"/>
<evidence type="ECO:0000313" key="5">
    <source>
        <dbReference type="Proteomes" id="UP000694546"/>
    </source>
</evidence>
<dbReference type="Proteomes" id="UP000694546">
    <property type="component" value="Chromosome 17"/>
</dbReference>
<name>A0A8C5BW58_GADMO</name>
<organism evidence="4 5">
    <name type="scientific">Gadus morhua</name>
    <name type="common">Atlantic cod</name>
    <dbReference type="NCBI Taxonomy" id="8049"/>
    <lineage>
        <taxon>Eukaryota</taxon>
        <taxon>Metazoa</taxon>
        <taxon>Chordata</taxon>
        <taxon>Craniata</taxon>
        <taxon>Vertebrata</taxon>
        <taxon>Euteleostomi</taxon>
        <taxon>Actinopterygii</taxon>
        <taxon>Neopterygii</taxon>
        <taxon>Teleostei</taxon>
        <taxon>Neoteleostei</taxon>
        <taxon>Acanthomorphata</taxon>
        <taxon>Zeiogadaria</taxon>
        <taxon>Gadariae</taxon>
        <taxon>Gadiformes</taxon>
        <taxon>Gadoidei</taxon>
        <taxon>Gadidae</taxon>
        <taxon>Gadus</taxon>
    </lineage>
</organism>
<feature type="domain" description="XRRM" evidence="3">
    <location>
        <begin position="1"/>
        <end position="91"/>
    </location>
</feature>
<dbReference type="PROSITE" id="PS51939">
    <property type="entry name" value="XRRM"/>
    <property type="match status" value="1"/>
</dbReference>
<dbReference type="Gene3D" id="3.30.70.330">
    <property type="match status" value="1"/>
</dbReference>
<evidence type="ECO:0000259" key="3">
    <source>
        <dbReference type="PROSITE" id="PS51939"/>
    </source>
</evidence>
<keyword evidence="5" id="KW-1185">Reference proteome</keyword>
<proteinExistence type="predicted"/>
<evidence type="ECO:0000256" key="1">
    <source>
        <dbReference type="ARBA" id="ARBA00022884"/>
    </source>
</evidence>
<keyword evidence="1 2" id="KW-0694">RNA-binding</keyword>
<protein>
    <recommendedName>
        <fullName evidence="3">XRRM domain-containing protein</fullName>
    </recommendedName>
</protein>
<evidence type="ECO:0000256" key="2">
    <source>
        <dbReference type="PROSITE-ProRule" id="PRU01288"/>
    </source>
</evidence>
<reference evidence="4" key="1">
    <citation type="submission" date="2025-08" db="UniProtKB">
        <authorList>
            <consortium name="Ensembl"/>
        </authorList>
    </citation>
    <scope>IDENTIFICATION</scope>
</reference>
<dbReference type="GeneTree" id="ENSGT00940000154949"/>
<dbReference type="Pfam" id="PF08777">
    <property type="entry name" value="RRM_3"/>
    <property type="match status" value="1"/>
</dbReference>
<dbReference type="GO" id="GO:1990904">
    <property type="term" value="C:ribonucleoprotein complex"/>
    <property type="evidence" value="ECO:0007669"/>
    <property type="project" value="UniProtKB-UniRule"/>
</dbReference>
<accession>A0A8C5BW58</accession>
<dbReference type="GO" id="GO:0003723">
    <property type="term" value="F:RNA binding"/>
    <property type="evidence" value="ECO:0007669"/>
    <property type="project" value="UniProtKB-KW"/>
</dbReference>
<evidence type="ECO:0000313" key="4">
    <source>
        <dbReference type="Ensembl" id="ENSGMOP00000053747.1"/>
    </source>
</evidence>
<dbReference type="InterPro" id="IPR012677">
    <property type="entry name" value="Nucleotide-bd_a/b_plait_sf"/>
</dbReference>
<dbReference type="Ensembl" id="ENSGMOT00000063860.1">
    <property type="protein sequence ID" value="ENSGMOP00000053747.1"/>
    <property type="gene ID" value="ENSGMOG00000025485.1"/>
</dbReference>